<dbReference type="SUPFAM" id="SSF55874">
    <property type="entry name" value="ATPase domain of HSP90 chaperone/DNA topoisomerase II/histidine kinase"/>
    <property type="match status" value="1"/>
</dbReference>
<keyword evidence="3" id="KW-0597">Phosphoprotein</keyword>
<dbReference type="InterPro" id="IPR011712">
    <property type="entry name" value="Sig_transdc_His_kin_sub3_dim/P"/>
</dbReference>
<dbReference type="PANTHER" id="PTHR24421">
    <property type="entry name" value="NITRATE/NITRITE SENSOR PROTEIN NARX-RELATED"/>
    <property type="match status" value="1"/>
</dbReference>
<evidence type="ECO:0000313" key="12">
    <source>
        <dbReference type="Proteomes" id="UP001174210"/>
    </source>
</evidence>
<dbReference type="InterPro" id="IPR037401">
    <property type="entry name" value="SnoaL-like"/>
</dbReference>
<dbReference type="CDD" id="cd16917">
    <property type="entry name" value="HATPase_UhpB-NarQ-NarX-like"/>
    <property type="match status" value="1"/>
</dbReference>
<comment type="caution">
    <text evidence="11">The sequence shown here is derived from an EMBL/GenBank/DDBJ whole genome shotgun (WGS) entry which is preliminary data.</text>
</comment>
<comment type="catalytic activity">
    <reaction evidence="1">
        <text>ATP + protein L-histidine = ADP + protein N-phospho-L-histidine.</text>
        <dbReference type="EC" id="2.7.13.3"/>
    </reaction>
</comment>
<evidence type="ECO:0000313" key="11">
    <source>
        <dbReference type="EMBL" id="MDN4598948.1"/>
    </source>
</evidence>
<dbReference type="RefSeq" id="WP_301220293.1">
    <property type="nucleotide sequence ID" value="NZ_JAROCB010000005.1"/>
</dbReference>
<dbReference type="InterPro" id="IPR050482">
    <property type="entry name" value="Sensor_HK_TwoCompSys"/>
</dbReference>
<keyword evidence="12" id="KW-1185">Reference proteome</keyword>
<evidence type="ECO:0000256" key="8">
    <source>
        <dbReference type="ARBA" id="ARBA00023012"/>
    </source>
</evidence>
<evidence type="ECO:0000259" key="10">
    <source>
        <dbReference type="Pfam" id="PF12680"/>
    </source>
</evidence>
<keyword evidence="5" id="KW-0547">Nucleotide-binding</keyword>
<evidence type="ECO:0000256" key="2">
    <source>
        <dbReference type="ARBA" id="ARBA00012438"/>
    </source>
</evidence>
<dbReference type="Proteomes" id="UP001174210">
    <property type="component" value="Unassembled WGS sequence"/>
</dbReference>
<evidence type="ECO:0000259" key="9">
    <source>
        <dbReference type="Pfam" id="PF07730"/>
    </source>
</evidence>
<organism evidence="11 12">
    <name type="scientific">Leifsonia virtsii</name>
    <dbReference type="NCBI Taxonomy" id="3035915"/>
    <lineage>
        <taxon>Bacteria</taxon>
        <taxon>Bacillati</taxon>
        <taxon>Actinomycetota</taxon>
        <taxon>Actinomycetes</taxon>
        <taxon>Micrococcales</taxon>
        <taxon>Microbacteriaceae</taxon>
        <taxon>Leifsonia</taxon>
    </lineage>
</organism>
<dbReference type="InterPro" id="IPR032710">
    <property type="entry name" value="NTF2-like_dom_sf"/>
</dbReference>
<feature type="domain" description="Signal transduction histidine kinase subgroup 3 dimerisation and phosphoacceptor" evidence="9">
    <location>
        <begin position="274"/>
        <end position="339"/>
    </location>
</feature>
<reference evidence="11" key="1">
    <citation type="submission" date="2023-03" db="EMBL/GenBank/DDBJ databases">
        <title>MT1 and MT2 Draft Genomes of Novel Species.</title>
        <authorList>
            <person name="Venkateswaran K."/>
        </authorList>
    </citation>
    <scope>NUCLEOTIDE SEQUENCE</scope>
    <source>
        <strain evidence="11">F6_8S_P_1A</strain>
    </source>
</reference>
<accession>A0ABT8J234</accession>
<evidence type="ECO:0000256" key="5">
    <source>
        <dbReference type="ARBA" id="ARBA00022741"/>
    </source>
</evidence>
<dbReference type="EMBL" id="JAROCB010000005">
    <property type="protein sequence ID" value="MDN4598948.1"/>
    <property type="molecule type" value="Genomic_DNA"/>
</dbReference>
<sequence length="464" mass="50435">MTDGAVRGSPALVAERYYDAFNARDFTQMRALISPEIRYRIDGGELFGADAAMFYTERFLEQFPGMGLVDRVVAAASDETVVIEYRFRALQEFQPDQVDWQLDGLVMEVLTVQGGRITSLHSFYNSAPTDRFGSIRIPSRFEAAQIAQQQTALRRIATLVARGAPLAELLASVSEEVKAQYGVTDVQVVPLGAPGDKPSPETQPVVSAPITVEELPWGSLVIVPDPTDRVENAEFRPEISGFADLIGLALANDRNKAQLLASRARVIATADQARRQLQRDIHDTAQQRLVHTIIALKLARDVRLRDPDEAWELIEESLRHAEAANEELRDVVHGVLPAVLSTAGLRTAIESLVAEMSLKVALDVTPSRLPVELETTAYFIVAEALTNVTKHAHASTASVAVSIAGSELSIAVQDNGIGGADLQRGTGVIGMRDRVEAAEGIFELHTGPAGTVIHAHLPIHDPRE</sequence>
<dbReference type="PANTHER" id="PTHR24421:SF10">
    <property type="entry name" value="NITRATE_NITRITE SENSOR PROTEIN NARQ"/>
    <property type="match status" value="1"/>
</dbReference>
<keyword evidence="8" id="KW-0902">Two-component regulatory system</keyword>
<dbReference type="Pfam" id="PF12680">
    <property type="entry name" value="SnoaL_2"/>
    <property type="match status" value="1"/>
</dbReference>
<name>A0ABT8J234_9MICO</name>
<keyword evidence="6" id="KW-0418">Kinase</keyword>
<dbReference type="Gene3D" id="3.10.450.50">
    <property type="match status" value="1"/>
</dbReference>
<feature type="domain" description="SnoaL-like" evidence="10">
    <location>
        <begin position="14"/>
        <end position="119"/>
    </location>
</feature>
<evidence type="ECO:0000256" key="4">
    <source>
        <dbReference type="ARBA" id="ARBA00022679"/>
    </source>
</evidence>
<keyword evidence="4" id="KW-0808">Transferase</keyword>
<dbReference type="Gene3D" id="3.30.565.10">
    <property type="entry name" value="Histidine kinase-like ATPase, C-terminal domain"/>
    <property type="match status" value="1"/>
</dbReference>
<keyword evidence="7" id="KW-0067">ATP-binding</keyword>
<evidence type="ECO:0000256" key="6">
    <source>
        <dbReference type="ARBA" id="ARBA00022777"/>
    </source>
</evidence>
<dbReference type="SUPFAM" id="SSF54427">
    <property type="entry name" value="NTF2-like"/>
    <property type="match status" value="1"/>
</dbReference>
<evidence type="ECO:0000256" key="3">
    <source>
        <dbReference type="ARBA" id="ARBA00022553"/>
    </source>
</evidence>
<evidence type="ECO:0000256" key="7">
    <source>
        <dbReference type="ARBA" id="ARBA00022840"/>
    </source>
</evidence>
<evidence type="ECO:0000256" key="1">
    <source>
        <dbReference type="ARBA" id="ARBA00000085"/>
    </source>
</evidence>
<gene>
    <name evidence="11" type="ORF">P5G59_17490</name>
</gene>
<dbReference type="InterPro" id="IPR036890">
    <property type="entry name" value="HATPase_C_sf"/>
</dbReference>
<dbReference type="Pfam" id="PF07730">
    <property type="entry name" value="HisKA_3"/>
    <property type="match status" value="1"/>
</dbReference>
<proteinExistence type="predicted"/>
<protein>
    <recommendedName>
        <fullName evidence="2">histidine kinase</fullName>
        <ecNumber evidence="2">2.7.13.3</ecNumber>
    </recommendedName>
</protein>
<dbReference type="EC" id="2.7.13.3" evidence="2"/>